<dbReference type="InterPro" id="IPR012826">
    <property type="entry name" value="FliN"/>
</dbReference>
<keyword evidence="4" id="KW-1003">Cell membrane</keyword>
<feature type="compositionally biased region" description="Polar residues" evidence="8">
    <location>
        <begin position="185"/>
        <end position="195"/>
    </location>
</feature>
<feature type="domain" description="Flagellar motor switch protein FliN-like C-terminal" evidence="9">
    <location>
        <begin position="253"/>
        <end position="323"/>
    </location>
</feature>
<keyword evidence="11" id="KW-1185">Reference proteome</keyword>
<feature type="compositionally biased region" description="Acidic residues" evidence="8">
    <location>
        <begin position="172"/>
        <end position="182"/>
    </location>
</feature>
<dbReference type="InterPro" id="IPR051469">
    <property type="entry name" value="FliN/MopA/SpaO"/>
</dbReference>
<dbReference type="PANTHER" id="PTHR43484:SF1">
    <property type="entry name" value="FLAGELLAR MOTOR SWITCH PROTEIN FLIN"/>
    <property type="match status" value="1"/>
</dbReference>
<evidence type="ECO:0000256" key="3">
    <source>
        <dbReference type="ARBA" id="ARBA00021897"/>
    </source>
</evidence>
<organism evidence="10 11">
    <name type="scientific">Fodinibius roseus</name>
    <dbReference type="NCBI Taxonomy" id="1194090"/>
    <lineage>
        <taxon>Bacteria</taxon>
        <taxon>Pseudomonadati</taxon>
        <taxon>Balneolota</taxon>
        <taxon>Balneolia</taxon>
        <taxon>Balneolales</taxon>
        <taxon>Balneolaceae</taxon>
        <taxon>Fodinibius</taxon>
    </lineage>
</organism>
<dbReference type="SUPFAM" id="SSF101801">
    <property type="entry name" value="Surface presentation of antigens (SPOA)"/>
    <property type="match status" value="1"/>
</dbReference>
<comment type="similarity">
    <text evidence="2">Belongs to the FliN/MopA/SpaO family.</text>
</comment>
<dbReference type="RefSeq" id="WP_073066853.1">
    <property type="nucleotide sequence ID" value="NZ_FQUS01000020.1"/>
</dbReference>
<name>A0A1M5HF15_9BACT</name>
<evidence type="ECO:0000313" key="11">
    <source>
        <dbReference type="Proteomes" id="UP000184041"/>
    </source>
</evidence>
<sequence length="336" mass="37610">MDNLKEVFTQYLPTIEEFLTSILLEETSIEIAMSEIPEDHTSPVEHLDETDIILFARDEAYNADVMIVLDPEWYGLLSSIMLGIEEKEKNEKTIELLEEFSDDLRDVLLKELKDNGITPQLNEVQVLSKTEMQELLGHEKYYWIQMGIDGLADNKVRAEFLLGDPDTIIEREPEEGEEEPENETQHAQEGSSAPGTINPIVETGEEPSSDEEGDRGEGKKGKKEKVISARHIEFAEFGEEKEQTNGETHNMDLLKDVELDVSVELGRIELPLGKVLQLSKGSVVELTKLAGEPVDILVNGNRIALGEVVVIDEHFGVRISSLVTTKKRLAKISNGS</sequence>
<evidence type="ECO:0000259" key="9">
    <source>
        <dbReference type="Pfam" id="PF01052"/>
    </source>
</evidence>
<comment type="subcellular location">
    <subcellularLocation>
        <location evidence="1">Cell membrane</location>
        <topology evidence="1">Peripheral membrane protein</topology>
        <orientation evidence="1">Cytoplasmic side</orientation>
    </subcellularLocation>
</comment>
<evidence type="ECO:0000256" key="7">
    <source>
        <dbReference type="ARBA" id="ARBA00023136"/>
    </source>
</evidence>
<protein>
    <recommendedName>
        <fullName evidence="3">Flagellar motor switch protein FliN</fullName>
    </recommendedName>
</protein>
<accession>A0A1M5HF15</accession>
<keyword evidence="5" id="KW-0145">Chemotaxis</keyword>
<evidence type="ECO:0000313" key="10">
    <source>
        <dbReference type="EMBL" id="SHG14534.1"/>
    </source>
</evidence>
<dbReference type="InterPro" id="IPR001172">
    <property type="entry name" value="FliN_T3SS_HrcQb"/>
</dbReference>
<dbReference type="InterPro" id="IPR036429">
    <property type="entry name" value="SpoA-like_sf"/>
</dbReference>
<dbReference type="GO" id="GO:0009425">
    <property type="term" value="C:bacterial-type flagellum basal body"/>
    <property type="evidence" value="ECO:0007669"/>
    <property type="project" value="InterPro"/>
</dbReference>
<dbReference type="NCBIfam" id="TIGR02480">
    <property type="entry name" value="fliN"/>
    <property type="match status" value="1"/>
</dbReference>
<keyword evidence="10" id="KW-0969">Cilium</keyword>
<dbReference type="PANTHER" id="PTHR43484">
    <property type="match status" value="1"/>
</dbReference>
<evidence type="ECO:0000256" key="4">
    <source>
        <dbReference type="ARBA" id="ARBA00022475"/>
    </source>
</evidence>
<evidence type="ECO:0000256" key="5">
    <source>
        <dbReference type="ARBA" id="ARBA00022500"/>
    </source>
</evidence>
<evidence type="ECO:0000256" key="8">
    <source>
        <dbReference type="SAM" id="MobiDB-lite"/>
    </source>
</evidence>
<evidence type="ECO:0000256" key="6">
    <source>
        <dbReference type="ARBA" id="ARBA00022779"/>
    </source>
</evidence>
<feature type="compositionally biased region" description="Basic and acidic residues" evidence="8">
    <location>
        <begin position="215"/>
        <end position="226"/>
    </location>
</feature>
<feature type="region of interest" description="Disordered" evidence="8">
    <location>
        <begin position="164"/>
        <end position="226"/>
    </location>
</feature>
<evidence type="ECO:0000256" key="1">
    <source>
        <dbReference type="ARBA" id="ARBA00004413"/>
    </source>
</evidence>
<feature type="compositionally biased region" description="Acidic residues" evidence="8">
    <location>
        <begin position="203"/>
        <end position="214"/>
    </location>
</feature>
<keyword evidence="7" id="KW-0472">Membrane</keyword>
<keyword evidence="6" id="KW-0283">Flagellar rotation</keyword>
<dbReference type="Pfam" id="PF01052">
    <property type="entry name" value="FliMN_C"/>
    <property type="match status" value="1"/>
</dbReference>
<dbReference type="InterPro" id="IPR001543">
    <property type="entry name" value="FliN-like_C"/>
</dbReference>
<dbReference type="STRING" id="1194090.SAMN05443144_12022"/>
<evidence type="ECO:0000256" key="2">
    <source>
        <dbReference type="ARBA" id="ARBA00009226"/>
    </source>
</evidence>
<proteinExistence type="inferred from homology"/>
<dbReference type="AlphaFoldDB" id="A0A1M5HF15"/>
<dbReference type="Gene3D" id="2.30.330.10">
    <property type="entry name" value="SpoA-like"/>
    <property type="match status" value="1"/>
</dbReference>
<dbReference type="PRINTS" id="PR00956">
    <property type="entry name" value="FLGMOTORFLIN"/>
</dbReference>
<dbReference type="GO" id="GO:0005886">
    <property type="term" value="C:plasma membrane"/>
    <property type="evidence" value="ECO:0007669"/>
    <property type="project" value="UniProtKB-SubCell"/>
</dbReference>
<dbReference type="EMBL" id="FQUS01000020">
    <property type="protein sequence ID" value="SHG14534.1"/>
    <property type="molecule type" value="Genomic_DNA"/>
</dbReference>
<dbReference type="GO" id="GO:0006935">
    <property type="term" value="P:chemotaxis"/>
    <property type="evidence" value="ECO:0007669"/>
    <property type="project" value="UniProtKB-KW"/>
</dbReference>
<dbReference type="Proteomes" id="UP000184041">
    <property type="component" value="Unassembled WGS sequence"/>
</dbReference>
<dbReference type="GO" id="GO:0003774">
    <property type="term" value="F:cytoskeletal motor activity"/>
    <property type="evidence" value="ECO:0007669"/>
    <property type="project" value="InterPro"/>
</dbReference>
<keyword evidence="10" id="KW-0966">Cell projection</keyword>
<gene>
    <name evidence="10" type="ORF">SAMN05443144_12022</name>
</gene>
<reference evidence="10 11" key="1">
    <citation type="submission" date="2016-11" db="EMBL/GenBank/DDBJ databases">
        <authorList>
            <person name="Jaros S."/>
            <person name="Januszkiewicz K."/>
            <person name="Wedrychowicz H."/>
        </authorList>
    </citation>
    <scope>NUCLEOTIDE SEQUENCE [LARGE SCALE GENOMIC DNA]</scope>
    <source>
        <strain evidence="10 11">DSM 21986</strain>
    </source>
</reference>
<dbReference type="GO" id="GO:0071973">
    <property type="term" value="P:bacterial-type flagellum-dependent cell motility"/>
    <property type="evidence" value="ECO:0007669"/>
    <property type="project" value="InterPro"/>
</dbReference>
<keyword evidence="10" id="KW-0282">Flagellum</keyword>